<keyword evidence="6" id="KW-0119">Carbohydrate metabolism</keyword>
<sequence length="476" mass="51907">MIKLLFLKLALTLLTSVNCQQISDKTPETQPPFSVKICTDASKCEVVNGTVTLDANWRWLHDKDGKNCYTGNKWDTTLCPDGDTCAANCALDGADYKGTYGITSTGDALTLRFVTHGPYSVNVGSRLYFLNGKNYQMFKLKNKQFTFTVDVSKLGCGLNGALYFSAMEEDGGMKKYPTNKAGAVRGTGYCDAQCPQDIKFIGGRANSEKWVPSETDPNTGTGLMGCCCPEMDIWEANKISQAFTPHSCSVKEPTVCTGDKCGAAPDARYKGLCDKDGCDFASYRWGAKEFYGPKKTVDTDKPLTVITQFITSDNTDTGELVEIRRIYEQDGKTIQNEPVKFPGLPKPADSLTQPFCDATKKFTGDTNDFAKHGGLKSMGDAMDKGMVLVMSLWDDQMAEMKWLDSNYPTDKPKDAPGVARGTCDADEGKPSIVRQKQPDATVVFSNVSLGPITSKQGSSSSTANPTSPKVKCRKRK</sequence>
<dbReference type="CDD" id="cd07999">
    <property type="entry name" value="GH7_CBH_EG"/>
    <property type="match status" value="1"/>
</dbReference>
<accession>A0A9Q3H359</accession>
<evidence type="ECO:0000256" key="10">
    <source>
        <dbReference type="SAM" id="MobiDB-lite"/>
    </source>
</evidence>
<keyword evidence="4 9" id="KW-0378">Hydrolase</keyword>
<keyword evidence="3 11" id="KW-0732">Signal</keyword>
<proteinExistence type="inferred from homology"/>
<dbReference type="PANTHER" id="PTHR33753:SF2">
    <property type="entry name" value="GLYCOSIDE HYDROLASE FAMILY 7 PROTEIN"/>
    <property type="match status" value="1"/>
</dbReference>
<dbReference type="Proteomes" id="UP000765509">
    <property type="component" value="Unassembled WGS sequence"/>
</dbReference>
<evidence type="ECO:0000256" key="2">
    <source>
        <dbReference type="ARBA" id="ARBA00006044"/>
    </source>
</evidence>
<evidence type="ECO:0000313" key="13">
    <source>
        <dbReference type="Proteomes" id="UP000765509"/>
    </source>
</evidence>
<dbReference type="FunFam" id="2.70.100.10:FF:000001">
    <property type="entry name" value="Glucanase"/>
    <property type="match status" value="1"/>
</dbReference>
<organism evidence="12 13">
    <name type="scientific">Austropuccinia psidii MF-1</name>
    <dbReference type="NCBI Taxonomy" id="1389203"/>
    <lineage>
        <taxon>Eukaryota</taxon>
        <taxon>Fungi</taxon>
        <taxon>Dikarya</taxon>
        <taxon>Basidiomycota</taxon>
        <taxon>Pucciniomycotina</taxon>
        <taxon>Pucciniomycetes</taxon>
        <taxon>Pucciniales</taxon>
        <taxon>Sphaerophragmiaceae</taxon>
        <taxon>Austropuccinia</taxon>
    </lineage>
</organism>
<comment type="caution">
    <text evidence="12">The sequence shown here is derived from an EMBL/GenBank/DDBJ whole genome shotgun (WGS) entry which is preliminary data.</text>
</comment>
<keyword evidence="7 9" id="KW-0326">Glycosidase</keyword>
<keyword evidence="8 9" id="KW-0624">Polysaccharide degradation</keyword>
<evidence type="ECO:0000256" key="8">
    <source>
        <dbReference type="ARBA" id="ARBA00023326"/>
    </source>
</evidence>
<keyword evidence="5 9" id="KW-0136">Cellulose degradation</keyword>
<protein>
    <recommendedName>
        <fullName evidence="9">Glucanase</fullName>
        <ecNumber evidence="9">3.2.1.-</ecNumber>
    </recommendedName>
</protein>
<evidence type="ECO:0000256" key="7">
    <source>
        <dbReference type="ARBA" id="ARBA00023295"/>
    </source>
</evidence>
<dbReference type="SUPFAM" id="SSF49899">
    <property type="entry name" value="Concanavalin A-like lectins/glucanases"/>
    <property type="match status" value="1"/>
</dbReference>
<comment type="similarity">
    <text evidence="2 9">Belongs to the glycosyl hydrolase 7 (cellulase C) family.</text>
</comment>
<gene>
    <name evidence="12" type="ORF">O181_029281</name>
</gene>
<keyword evidence="13" id="KW-1185">Reference proteome</keyword>
<dbReference type="Pfam" id="PF00840">
    <property type="entry name" value="Glyco_hydro_7"/>
    <property type="match status" value="1"/>
</dbReference>
<evidence type="ECO:0000256" key="6">
    <source>
        <dbReference type="ARBA" id="ARBA00023277"/>
    </source>
</evidence>
<evidence type="ECO:0000256" key="11">
    <source>
        <dbReference type="SAM" id="SignalP"/>
    </source>
</evidence>
<evidence type="ECO:0000256" key="4">
    <source>
        <dbReference type="ARBA" id="ARBA00022801"/>
    </source>
</evidence>
<dbReference type="EMBL" id="AVOT02010142">
    <property type="protein sequence ID" value="MBW0489566.1"/>
    <property type="molecule type" value="Genomic_DNA"/>
</dbReference>
<feature type="chain" id="PRO_5040356510" description="Glucanase" evidence="11">
    <location>
        <begin position="20"/>
        <end position="476"/>
    </location>
</feature>
<dbReference type="InterPro" id="IPR037019">
    <property type="entry name" value="Glyco_hydro_7_sf"/>
</dbReference>
<evidence type="ECO:0000256" key="5">
    <source>
        <dbReference type="ARBA" id="ARBA00023001"/>
    </source>
</evidence>
<evidence type="ECO:0000256" key="1">
    <source>
        <dbReference type="ARBA" id="ARBA00001641"/>
    </source>
</evidence>
<dbReference type="PRINTS" id="PR00734">
    <property type="entry name" value="GLHYDRLASE7"/>
</dbReference>
<evidence type="ECO:0000313" key="12">
    <source>
        <dbReference type="EMBL" id="MBW0489566.1"/>
    </source>
</evidence>
<comment type="catalytic activity">
    <reaction evidence="1">
        <text>Hydrolysis of (1-&gt;4)-beta-D-glucosidic linkages in cellulose and cellotetraose, releasing cellobiose from the non-reducing ends of the chains.</text>
        <dbReference type="EC" id="3.2.1.91"/>
    </reaction>
</comment>
<dbReference type="Gene3D" id="2.70.100.10">
    <property type="entry name" value="Glycoside hydrolase, family 7, domain"/>
    <property type="match status" value="1"/>
</dbReference>
<feature type="signal peptide" evidence="11">
    <location>
        <begin position="1"/>
        <end position="19"/>
    </location>
</feature>
<dbReference type="InterPro" id="IPR001722">
    <property type="entry name" value="Glyco_hydro_7"/>
</dbReference>
<dbReference type="GO" id="GO:0030245">
    <property type="term" value="P:cellulose catabolic process"/>
    <property type="evidence" value="ECO:0007669"/>
    <property type="project" value="UniProtKB-KW"/>
</dbReference>
<evidence type="ECO:0000256" key="3">
    <source>
        <dbReference type="ARBA" id="ARBA00022729"/>
    </source>
</evidence>
<dbReference type="OrthoDB" id="2495730at2759"/>
<name>A0A9Q3H359_9BASI</name>
<dbReference type="GO" id="GO:0016162">
    <property type="term" value="F:cellulose 1,4-beta-cellobiosidase activity"/>
    <property type="evidence" value="ECO:0007669"/>
    <property type="project" value="UniProtKB-EC"/>
</dbReference>
<feature type="compositionally biased region" description="Polar residues" evidence="10">
    <location>
        <begin position="443"/>
        <end position="467"/>
    </location>
</feature>
<reference evidence="12" key="1">
    <citation type="submission" date="2021-03" db="EMBL/GenBank/DDBJ databases">
        <title>Draft genome sequence of rust myrtle Austropuccinia psidii MF-1, a brazilian biotype.</title>
        <authorList>
            <person name="Quecine M.C."/>
            <person name="Pachon D.M.R."/>
            <person name="Bonatelli M.L."/>
            <person name="Correr F.H."/>
            <person name="Franceschini L.M."/>
            <person name="Leite T.F."/>
            <person name="Margarido G.R.A."/>
            <person name="Almeida C.A."/>
            <person name="Ferrarezi J.A."/>
            <person name="Labate C.A."/>
        </authorList>
    </citation>
    <scope>NUCLEOTIDE SEQUENCE</scope>
    <source>
        <strain evidence="12">MF-1</strain>
    </source>
</reference>
<dbReference type="InterPro" id="IPR013320">
    <property type="entry name" value="ConA-like_dom_sf"/>
</dbReference>
<dbReference type="PANTHER" id="PTHR33753">
    <property type="entry name" value="1,4-BETA-D-GLUCAN CELLOBIOHYDROLASE B"/>
    <property type="match status" value="1"/>
</dbReference>
<feature type="region of interest" description="Disordered" evidence="10">
    <location>
        <begin position="407"/>
        <end position="476"/>
    </location>
</feature>
<evidence type="ECO:0000256" key="9">
    <source>
        <dbReference type="RuleBase" id="RU361164"/>
    </source>
</evidence>
<dbReference type="EC" id="3.2.1.-" evidence="9"/>
<dbReference type="AlphaFoldDB" id="A0A9Q3H359"/>